<evidence type="ECO:0000256" key="1">
    <source>
        <dbReference type="ARBA" id="ARBA00022603"/>
    </source>
</evidence>
<dbReference type="GO" id="GO:0008168">
    <property type="term" value="F:methyltransferase activity"/>
    <property type="evidence" value="ECO:0007669"/>
    <property type="project" value="UniProtKB-KW"/>
</dbReference>
<dbReference type="InterPro" id="IPR029063">
    <property type="entry name" value="SAM-dependent_MTases_sf"/>
</dbReference>
<proteinExistence type="predicted"/>
<keyword evidence="1 5" id="KW-0489">Methyltransferase</keyword>
<name>A0A5C8ZGV5_9ACTN</name>
<dbReference type="Pfam" id="PF13649">
    <property type="entry name" value="Methyltransf_25"/>
    <property type="match status" value="1"/>
</dbReference>
<evidence type="ECO:0000256" key="2">
    <source>
        <dbReference type="ARBA" id="ARBA00022679"/>
    </source>
</evidence>
<gene>
    <name evidence="5" type="ORF">FMM08_06900</name>
</gene>
<evidence type="ECO:0000313" key="6">
    <source>
        <dbReference type="Proteomes" id="UP000321234"/>
    </source>
</evidence>
<evidence type="ECO:0000259" key="4">
    <source>
        <dbReference type="Pfam" id="PF13649"/>
    </source>
</evidence>
<dbReference type="PANTHER" id="PTHR43464">
    <property type="entry name" value="METHYLTRANSFERASE"/>
    <property type="match status" value="1"/>
</dbReference>
<dbReference type="Proteomes" id="UP000321234">
    <property type="component" value="Unassembled WGS sequence"/>
</dbReference>
<protein>
    <submittedName>
        <fullName evidence="5">Class I SAM-dependent methyltransferase</fullName>
    </submittedName>
</protein>
<feature type="domain" description="Methyltransferase" evidence="4">
    <location>
        <begin position="49"/>
        <end position="141"/>
    </location>
</feature>
<dbReference type="PANTHER" id="PTHR43464:SF19">
    <property type="entry name" value="UBIQUINONE BIOSYNTHESIS O-METHYLTRANSFERASE, MITOCHONDRIAL"/>
    <property type="match status" value="1"/>
</dbReference>
<dbReference type="GO" id="GO:0032259">
    <property type="term" value="P:methylation"/>
    <property type="evidence" value="ECO:0007669"/>
    <property type="project" value="UniProtKB-KW"/>
</dbReference>
<dbReference type="CDD" id="cd02440">
    <property type="entry name" value="AdoMet_MTases"/>
    <property type="match status" value="1"/>
</dbReference>
<dbReference type="EMBL" id="VKAC01000003">
    <property type="protein sequence ID" value="TXR57275.1"/>
    <property type="molecule type" value="Genomic_DNA"/>
</dbReference>
<evidence type="ECO:0000313" key="5">
    <source>
        <dbReference type="EMBL" id="TXR57275.1"/>
    </source>
</evidence>
<dbReference type="AlphaFoldDB" id="A0A5C8ZGV5"/>
<organism evidence="5 6">
    <name type="scientific">Quadrisphaera setariae</name>
    <dbReference type="NCBI Taxonomy" id="2593304"/>
    <lineage>
        <taxon>Bacteria</taxon>
        <taxon>Bacillati</taxon>
        <taxon>Actinomycetota</taxon>
        <taxon>Actinomycetes</taxon>
        <taxon>Kineosporiales</taxon>
        <taxon>Kineosporiaceae</taxon>
        <taxon>Quadrisphaera</taxon>
    </lineage>
</organism>
<keyword evidence="2 5" id="KW-0808">Transferase</keyword>
<dbReference type="SUPFAM" id="SSF53335">
    <property type="entry name" value="S-adenosyl-L-methionine-dependent methyltransferases"/>
    <property type="match status" value="1"/>
</dbReference>
<sequence>MWRRVATAQHGPEYARAYAERFAALAADGADVHGEARCVQRLLPPPARVLDAGCGTGRAAVHLAGLGYDVVGCDVDAAMVEVARRERPDLPWLVADLAALTPEAAGGRFDLVLLAGNVVPFLAAQLAAAARRCADLLRPGGLLVAGFGLDAEHLPEGCDAVPLDAAEGAFTGAGLRVEQRWSTWEGAELTRGADGDGGEVDGGYAVLVVRAARVREHRPARASTLGP</sequence>
<evidence type="ECO:0000256" key="3">
    <source>
        <dbReference type="ARBA" id="ARBA00022691"/>
    </source>
</evidence>
<keyword evidence="3" id="KW-0949">S-adenosyl-L-methionine</keyword>
<reference evidence="5 6" key="1">
    <citation type="submission" date="2019-07" db="EMBL/GenBank/DDBJ databases">
        <title>Quadrisphaera sp. strain DD2A genome sequencing and assembly.</title>
        <authorList>
            <person name="Kim I."/>
        </authorList>
    </citation>
    <scope>NUCLEOTIDE SEQUENCE [LARGE SCALE GENOMIC DNA]</scope>
    <source>
        <strain evidence="5 6">DD2A</strain>
    </source>
</reference>
<dbReference type="InterPro" id="IPR041698">
    <property type="entry name" value="Methyltransf_25"/>
</dbReference>
<dbReference type="Gene3D" id="3.40.50.150">
    <property type="entry name" value="Vaccinia Virus protein VP39"/>
    <property type="match status" value="1"/>
</dbReference>
<dbReference type="OrthoDB" id="7062303at2"/>
<comment type="caution">
    <text evidence="5">The sequence shown here is derived from an EMBL/GenBank/DDBJ whole genome shotgun (WGS) entry which is preliminary data.</text>
</comment>
<accession>A0A5C8ZGV5</accession>
<keyword evidence="6" id="KW-1185">Reference proteome</keyword>